<evidence type="ECO:0000313" key="4">
    <source>
        <dbReference type="Proteomes" id="UP001257739"/>
    </source>
</evidence>
<dbReference type="Proteomes" id="UP001257739">
    <property type="component" value="Unassembled WGS sequence"/>
</dbReference>
<gene>
    <name evidence="3" type="ORF">J2X11_002830</name>
</gene>
<evidence type="ECO:0000256" key="1">
    <source>
        <dbReference type="SAM" id="MobiDB-lite"/>
    </source>
</evidence>
<reference evidence="3 4" key="1">
    <citation type="submission" date="2023-07" db="EMBL/GenBank/DDBJ databases">
        <title>Sorghum-associated microbial communities from plants grown in Nebraska, USA.</title>
        <authorList>
            <person name="Schachtman D."/>
        </authorList>
    </citation>
    <scope>NUCLEOTIDE SEQUENCE [LARGE SCALE GENOMIC DNA]</scope>
    <source>
        <strain evidence="3 4">BE248</strain>
    </source>
</reference>
<feature type="compositionally biased region" description="Polar residues" evidence="1">
    <location>
        <begin position="25"/>
        <end position="41"/>
    </location>
</feature>
<keyword evidence="2" id="KW-0732">Signal</keyword>
<evidence type="ECO:0000313" key="3">
    <source>
        <dbReference type="EMBL" id="MDR7087991.1"/>
    </source>
</evidence>
<comment type="caution">
    <text evidence="3">The sequence shown here is derived from an EMBL/GenBank/DDBJ whole genome shotgun (WGS) entry which is preliminary data.</text>
</comment>
<feature type="region of interest" description="Disordered" evidence="1">
    <location>
        <begin position="25"/>
        <end position="45"/>
    </location>
</feature>
<dbReference type="EMBL" id="JAVDWH010000001">
    <property type="protein sequence ID" value="MDR7087991.1"/>
    <property type="molecule type" value="Genomic_DNA"/>
</dbReference>
<keyword evidence="4" id="KW-1185">Reference proteome</keyword>
<organism evidence="3 4">
    <name type="scientific">Aeromicrobium panaciterrae</name>
    <dbReference type="NCBI Taxonomy" id="363861"/>
    <lineage>
        <taxon>Bacteria</taxon>
        <taxon>Bacillati</taxon>
        <taxon>Actinomycetota</taxon>
        <taxon>Actinomycetes</taxon>
        <taxon>Propionibacteriales</taxon>
        <taxon>Nocardioidaceae</taxon>
        <taxon>Aeromicrobium</taxon>
    </lineage>
</organism>
<accession>A0ABU1US37</accession>
<feature type="signal peptide" evidence="2">
    <location>
        <begin position="1"/>
        <end position="19"/>
    </location>
</feature>
<evidence type="ECO:0000256" key="2">
    <source>
        <dbReference type="SAM" id="SignalP"/>
    </source>
</evidence>
<dbReference type="RefSeq" id="WP_309972245.1">
    <property type="nucleotide sequence ID" value="NZ_JAVDWH010000001.1"/>
</dbReference>
<protein>
    <submittedName>
        <fullName evidence="3">Uncharacterized protein</fullName>
    </submittedName>
</protein>
<proteinExistence type="predicted"/>
<feature type="chain" id="PRO_5045056229" evidence="2">
    <location>
        <begin position="20"/>
        <end position="282"/>
    </location>
</feature>
<sequence>MSSTIVRRLGAAISVSALALTLGTVPSSADESPAPFSSKSSVLEDRPNARLATGADLKKASADRAAGSAAITATPTVNVVEIDAFSAVMNHPEENYIDVDVWLNEGVDYASIDNIALSLIVGDKKTGPYDVYFDEVLEVTFIVVPDTTGLGKARFYGSKVYYTPESEKSPTWDSTDSNSFYIRRDVFSEAGAEVEVSNEGKTKKFIVGGMGIYSPTIDQYKTLGSIKLQYKSGGEWHTKKTITLNNEGYGTYTFTKTTKYYYRIISGQTSTWIGFKQSFSKI</sequence>
<name>A0ABU1US37_9ACTN</name>